<sequence length="112" mass="12004">MLLPALYRLTADGVLDLPIVGVAKTDLDLAGLRGRAREAREAKHGKVDDAAFESSQGTCGTRPQPGVSGPRGDRDPSEPVTDRRQDRPAPGRGGPAFRGSVQTMFRIRLEPV</sequence>
<dbReference type="Gene3D" id="3.40.50.720">
    <property type="entry name" value="NAD(P)-binding Rossmann-like Domain"/>
    <property type="match status" value="1"/>
</dbReference>
<evidence type="ECO:0000256" key="1">
    <source>
        <dbReference type="SAM" id="MobiDB-lite"/>
    </source>
</evidence>
<feature type="compositionally biased region" description="Basic and acidic residues" evidence="1">
    <location>
        <begin position="71"/>
        <end position="89"/>
    </location>
</feature>
<proteinExistence type="predicted"/>
<organism evidence="2 3">
    <name type="scientific">Actinomadura luteofluorescens</name>
    <dbReference type="NCBI Taxonomy" id="46163"/>
    <lineage>
        <taxon>Bacteria</taxon>
        <taxon>Bacillati</taxon>
        <taxon>Actinomycetota</taxon>
        <taxon>Actinomycetes</taxon>
        <taxon>Streptosporangiales</taxon>
        <taxon>Thermomonosporaceae</taxon>
        <taxon>Actinomadura</taxon>
    </lineage>
</organism>
<dbReference type="RefSeq" id="WP_179845695.1">
    <property type="nucleotide sequence ID" value="NZ_JACCBA010000001.1"/>
</dbReference>
<gene>
    <name evidence="2" type="ORF">BJY14_004837</name>
</gene>
<name>A0A7Y9EJJ5_9ACTN</name>
<dbReference type="EMBL" id="JACCBA010000001">
    <property type="protein sequence ID" value="NYD48854.1"/>
    <property type="molecule type" value="Genomic_DNA"/>
</dbReference>
<keyword evidence="3" id="KW-1185">Reference proteome</keyword>
<feature type="region of interest" description="Disordered" evidence="1">
    <location>
        <begin position="39"/>
        <end position="103"/>
    </location>
</feature>
<accession>A0A7Y9EJJ5</accession>
<dbReference type="AlphaFoldDB" id="A0A7Y9EJJ5"/>
<reference evidence="2 3" key="1">
    <citation type="submission" date="2020-07" db="EMBL/GenBank/DDBJ databases">
        <title>Sequencing the genomes of 1000 actinobacteria strains.</title>
        <authorList>
            <person name="Klenk H.-P."/>
        </authorList>
    </citation>
    <scope>NUCLEOTIDE SEQUENCE [LARGE SCALE GENOMIC DNA]</scope>
    <source>
        <strain evidence="2 3">DSM 40398</strain>
    </source>
</reference>
<dbReference type="Proteomes" id="UP000529783">
    <property type="component" value="Unassembled WGS sequence"/>
</dbReference>
<protein>
    <submittedName>
        <fullName evidence="2">Uncharacterized protein</fullName>
    </submittedName>
</protein>
<feature type="compositionally biased region" description="Basic and acidic residues" evidence="1">
    <location>
        <begin position="39"/>
        <end position="49"/>
    </location>
</feature>
<evidence type="ECO:0000313" key="3">
    <source>
        <dbReference type="Proteomes" id="UP000529783"/>
    </source>
</evidence>
<comment type="caution">
    <text evidence="2">The sequence shown here is derived from an EMBL/GenBank/DDBJ whole genome shotgun (WGS) entry which is preliminary data.</text>
</comment>
<evidence type="ECO:0000313" key="2">
    <source>
        <dbReference type="EMBL" id="NYD48854.1"/>
    </source>
</evidence>